<dbReference type="SUPFAM" id="SSF51735">
    <property type="entry name" value="NAD(P)-binding Rossmann-fold domains"/>
    <property type="match status" value="1"/>
</dbReference>
<evidence type="ECO:0000259" key="1">
    <source>
        <dbReference type="Pfam" id="PF01370"/>
    </source>
</evidence>
<dbReference type="Pfam" id="PF01370">
    <property type="entry name" value="Epimerase"/>
    <property type="match status" value="1"/>
</dbReference>
<dbReference type="PANTHER" id="PTHR43238:SF1">
    <property type="entry name" value="GDP-L-FUCOSE SYNTHASE"/>
    <property type="match status" value="1"/>
</dbReference>
<protein>
    <submittedName>
        <fullName evidence="2">NAD-dependent epimerase/dehydratase family protein</fullName>
    </submittedName>
</protein>
<reference evidence="2 3" key="1">
    <citation type="submission" date="2020-05" db="EMBL/GenBank/DDBJ databases">
        <title>Azospirillum oleiclasticum sp. nov, a nitrogen-fixing and heavy crude oil-emulsifying bacterium isolated from the crude oil of Yumen Oilfield.</title>
        <authorList>
            <person name="Wu D."/>
            <person name="Cai M."/>
            <person name="Zhang X."/>
        </authorList>
    </citation>
    <scope>NUCLEOTIDE SEQUENCE [LARGE SCALE GENOMIC DNA]</scope>
    <source>
        <strain evidence="2 3">ROY-1-1-2</strain>
    </source>
</reference>
<dbReference type="Proteomes" id="UP000584642">
    <property type="component" value="Unassembled WGS sequence"/>
</dbReference>
<feature type="domain" description="NAD-dependent epimerase/dehydratase" evidence="1">
    <location>
        <begin position="7"/>
        <end position="246"/>
    </location>
</feature>
<dbReference type="InterPro" id="IPR036291">
    <property type="entry name" value="NAD(P)-bd_dom_sf"/>
</dbReference>
<dbReference type="InterPro" id="IPR001509">
    <property type="entry name" value="Epimerase_deHydtase"/>
</dbReference>
<keyword evidence="3" id="KW-1185">Reference proteome</keyword>
<evidence type="ECO:0000313" key="2">
    <source>
        <dbReference type="EMBL" id="NYZ24884.1"/>
    </source>
</evidence>
<accession>A0ABX2TKK7</accession>
<evidence type="ECO:0000313" key="3">
    <source>
        <dbReference type="Proteomes" id="UP000584642"/>
    </source>
</evidence>
<dbReference type="Gene3D" id="3.40.50.720">
    <property type="entry name" value="NAD(P)-binding Rossmann-like Domain"/>
    <property type="match status" value="1"/>
</dbReference>
<dbReference type="Gene3D" id="3.90.25.10">
    <property type="entry name" value="UDP-galactose 4-epimerase, domain 1"/>
    <property type="match status" value="1"/>
</dbReference>
<gene>
    <name evidence="2" type="ORF">HND93_34715</name>
</gene>
<dbReference type="RefSeq" id="WP_180286658.1">
    <property type="nucleotide sequence ID" value="NZ_JABFDB010000046.1"/>
</dbReference>
<organism evidence="2 3">
    <name type="scientific">Azospirillum oleiclasticum</name>
    <dbReference type="NCBI Taxonomy" id="2735135"/>
    <lineage>
        <taxon>Bacteria</taxon>
        <taxon>Pseudomonadati</taxon>
        <taxon>Pseudomonadota</taxon>
        <taxon>Alphaproteobacteria</taxon>
        <taxon>Rhodospirillales</taxon>
        <taxon>Azospirillaceae</taxon>
        <taxon>Azospirillum</taxon>
    </lineage>
</organism>
<dbReference type="PROSITE" id="PS51257">
    <property type="entry name" value="PROKAR_LIPOPROTEIN"/>
    <property type="match status" value="1"/>
</dbReference>
<comment type="caution">
    <text evidence="2">The sequence shown here is derived from an EMBL/GenBank/DDBJ whole genome shotgun (WGS) entry which is preliminary data.</text>
</comment>
<dbReference type="EMBL" id="JABFDB010000046">
    <property type="protein sequence ID" value="NYZ24884.1"/>
    <property type="molecule type" value="Genomic_DNA"/>
</dbReference>
<dbReference type="PANTHER" id="PTHR43238">
    <property type="entry name" value="GDP-L-FUCOSE SYNTHASE"/>
    <property type="match status" value="1"/>
</dbReference>
<sequence length="323" mass="35773">MFDGARVLITGATGLIGCNLIPRLLAEGAAVRATLFRSPAIIPDTRVEYVPVDLTRAEDCARVVQGMDFVFMCAANTSGAAVMANTPLSHVTPNVLMNTLMLQAAWEAGVKRFCFISSSAAYPPSGDRPVREDEMFAGDPYDIYFPVGWMKRYVEVLCRTYAEKITPAMPCVVIRPSNIYGPYDKFNPKTSHVTAALVRRVAVEENPMAIWGTGNDVRDLIYIDDFIDGMLTVFREARGFEAINIASGQGVRVRDVLDMLIDIADQRNVTVTYDTTKPQMIPIRLIDASLAEQRYGFRATTPLREGLARTLDWFRAHGAGHPR</sequence>
<name>A0ABX2TKK7_9PROT</name>
<proteinExistence type="predicted"/>